<comment type="caution">
    <text evidence="1">The sequence shown here is derived from an EMBL/GenBank/DDBJ whole genome shotgun (WGS) entry which is preliminary data.</text>
</comment>
<reference evidence="2 3" key="2">
    <citation type="submission" date="2024-07" db="EMBL/GenBank/DDBJ databases">
        <authorList>
            <person name="Akdeniz Z."/>
        </authorList>
    </citation>
    <scope>NUCLEOTIDE SEQUENCE [LARGE SCALE GENOMIC DNA]</scope>
</reference>
<keyword evidence="3" id="KW-1185">Reference proteome</keyword>
<proteinExistence type="predicted"/>
<dbReference type="EMBL" id="CATOUU010000386">
    <property type="protein sequence ID" value="CAI9928072.1"/>
    <property type="molecule type" value="Genomic_DNA"/>
</dbReference>
<dbReference type="EMBL" id="CAXDID020000006">
    <property type="protein sequence ID" value="CAL5975832.1"/>
    <property type="molecule type" value="Genomic_DNA"/>
</dbReference>
<evidence type="ECO:0000313" key="1">
    <source>
        <dbReference type="EMBL" id="CAI9928072.1"/>
    </source>
</evidence>
<evidence type="ECO:0000313" key="2">
    <source>
        <dbReference type="EMBL" id="CAL5975832.1"/>
    </source>
</evidence>
<name>A0AA86NWS3_9EUKA</name>
<accession>A0AA86NWS3</accession>
<sequence>MIKIQISYLQKVQNLISELQRYQIFHSVLISRSKVYQNLGLYKGQKWPFYLNQRRIILHKRGSGITQVACKDENHFNKLEDYQPQELLKYILFLLGYSKIPNIYCVQMYCWITAVERVMLLQVVFENQTVSTICISSTKWPK</sequence>
<dbReference type="AlphaFoldDB" id="A0AA86NWS3"/>
<organism evidence="1">
    <name type="scientific">Hexamita inflata</name>
    <dbReference type="NCBI Taxonomy" id="28002"/>
    <lineage>
        <taxon>Eukaryota</taxon>
        <taxon>Metamonada</taxon>
        <taxon>Diplomonadida</taxon>
        <taxon>Hexamitidae</taxon>
        <taxon>Hexamitinae</taxon>
        <taxon>Hexamita</taxon>
    </lineage>
</organism>
<protein>
    <submittedName>
        <fullName evidence="2">Hypothetical_protein</fullName>
    </submittedName>
</protein>
<reference evidence="1" key="1">
    <citation type="submission" date="2023-06" db="EMBL/GenBank/DDBJ databases">
        <authorList>
            <person name="Kurt Z."/>
        </authorList>
    </citation>
    <scope>NUCLEOTIDE SEQUENCE</scope>
</reference>
<evidence type="ECO:0000313" key="3">
    <source>
        <dbReference type="Proteomes" id="UP001642409"/>
    </source>
</evidence>
<dbReference type="Proteomes" id="UP001642409">
    <property type="component" value="Unassembled WGS sequence"/>
</dbReference>
<gene>
    <name evidence="1" type="ORF">HINF_LOCUS15717</name>
    <name evidence="2" type="ORF">HINF_LOCUS3529</name>
</gene>